<dbReference type="Proteomes" id="UP000829354">
    <property type="component" value="Chromosome II"/>
</dbReference>
<dbReference type="EMBL" id="CP092621">
    <property type="protein sequence ID" value="UMM16188.1"/>
    <property type="molecule type" value="Genomic_DNA"/>
</dbReference>
<organism evidence="1 2">
    <name type="scientific">Caenorhabditis briggsae</name>
    <dbReference type="NCBI Taxonomy" id="6238"/>
    <lineage>
        <taxon>Eukaryota</taxon>
        <taxon>Metazoa</taxon>
        <taxon>Ecdysozoa</taxon>
        <taxon>Nematoda</taxon>
        <taxon>Chromadorea</taxon>
        <taxon>Rhabditida</taxon>
        <taxon>Rhabditina</taxon>
        <taxon>Rhabditomorpha</taxon>
        <taxon>Rhabditoidea</taxon>
        <taxon>Rhabditidae</taxon>
        <taxon>Peloderinae</taxon>
        <taxon>Caenorhabditis</taxon>
    </lineage>
</organism>
<proteinExistence type="predicted"/>
<reference evidence="1 2" key="1">
    <citation type="submission" date="2022-04" db="EMBL/GenBank/DDBJ databases">
        <title>Chromosome-level reference genomes for two strains of Caenorhabditis briggsae: an improved platform for comparative genomics.</title>
        <authorList>
            <person name="Stevens L."/>
            <person name="Andersen E."/>
        </authorList>
    </citation>
    <scope>NUCLEOTIDE SEQUENCE [LARGE SCALE GENOMIC DNA]</scope>
    <source>
        <strain evidence="1">VX34</strain>
        <tissue evidence="1">Whole-organism</tissue>
    </source>
</reference>
<keyword evidence="2" id="KW-1185">Reference proteome</keyword>
<gene>
    <name evidence="1" type="ORF">L5515_013303</name>
</gene>
<evidence type="ECO:0000313" key="1">
    <source>
        <dbReference type="EMBL" id="UMM16188.1"/>
    </source>
</evidence>
<evidence type="ECO:0000313" key="2">
    <source>
        <dbReference type="Proteomes" id="UP000829354"/>
    </source>
</evidence>
<sequence length="118" mass="13088">MSSLLEMPDVVMKLVLGKLDYVSVNFEVSSFVPKDICETLQTKGLHTLQELEKKNDFNATLEIPASPSFLGISLLDVLKGNYRIKISIASEGKKIVEFALPTGYKDLKMGMSESDDED</sequence>
<name>A0AAE9EA92_CAEBR</name>
<accession>A0AAE9EA92</accession>
<protein>
    <submittedName>
        <fullName evidence="1">Uncharacterized protein</fullName>
    </submittedName>
</protein>
<dbReference type="AlphaFoldDB" id="A0AAE9EA92"/>